<organism evidence="2 3">
    <name type="scientific">Allorhodopirellula heiligendammensis</name>
    <dbReference type="NCBI Taxonomy" id="2714739"/>
    <lineage>
        <taxon>Bacteria</taxon>
        <taxon>Pseudomonadati</taxon>
        <taxon>Planctomycetota</taxon>
        <taxon>Planctomycetia</taxon>
        <taxon>Pirellulales</taxon>
        <taxon>Pirellulaceae</taxon>
        <taxon>Allorhodopirellula</taxon>
    </lineage>
</organism>
<proteinExistence type="predicted"/>
<protein>
    <submittedName>
        <fullName evidence="2">Uncharacterized protein</fullName>
    </submittedName>
</protein>
<sequence length="76" mass="8660">MLCHFCKRREAVFHDFRVVEGFASLCEACLRNSIEPEKSLPSEGDFCLVTSDNLNQQKTTGIGDDDARSTRKRTYD</sequence>
<feature type="compositionally biased region" description="Basic and acidic residues" evidence="1">
    <location>
        <begin position="65"/>
        <end position="76"/>
    </location>
</feature>
<dbReference type="AlphaFoldDB" id="A0A5C6C098"/>
<evidence type="ECO:0000313" key="3">
    <source>
        <dbReference type="Proteomes" id="UP000319908"/>
    </source>
</evidence>
<accession>A0A5C6C098</accession>
<feature type="region of interest" description="Disordered" evidence="1">
    <location>
        <begin position="56"/>
        <end position="76"/>
    </location>
</feature>
<name>A0A5C6C098_9BACT</name>
<reference evidence="2 3" key="1">
    <citation type="journal article" date="2020" name="Antonie Van Leeuwenhoek">
        <title>Rhodopirellula heiligendammensis sp. nov., Rhodopirellula pilleata sp. nov., and Rhodopirellula solitaria sp. nov. isolated from natural or artificial marine surfaces in Northern Germany and California, USA, and emended description of the genus Rhodopirellula.</title>
        <authorList>
            <person name="Kallscheuer N."/>
            <person name="Wiegand S."/>
            <person name="Jogler M."/>
            <person name="Boedeker C."/>
            <person name="Peeters S.H."/>
            <person name="Rast P."/>
            <person name="Heuer A."/>
            <person name="Jetten M.S.M."/>
            <person name="Rohde M."/>
            <person name="Jogler C."/>
        </authorList>
    </citation>
    <scope>NUCLEOTIDE SEQUENCE [LARGE SCALE GENOMIC DNA]</scope>
    <source>
        <strain evidence="2 3">Poly21</strain>
    </source>
</reference>
<dbReference type="Proteomes" id="UP000319908">
    <property type="component" value="Unassembled WGS sequence"/>
</dbReference>
<dbReference type="EMBL" id="SJPU01000002">
    <property type="protein sequence ID" value="TWU16936.1"/>
    <property type="molecule type" value="Genomic_DNA"/>
</dbReference>
<gene>
    <name evidence="2" type="ORF">Poly21_41450</name>
</gene>
<keyword evidence="3" id="KW-1185">Reference proteome</keyword>
<evidence type="ECO:0000313" key="2">
    <source>
        <dbReference type="EMBL" id="TWU16936.1"/>
    </source>
</evidence>
<evidence type="ECO:0000256" key="1">
    <source>
        <dbReference type="SAM" id="MobiDB-lite"/>
    </source>
</evidence>
<comment type="caution">
    <text evidence="2">The sequence shown here is derived from an EMBL/GenBank/DDBJ whole genome shotgun (WGS) entry which is preliminary data.</text>
</comment>